<proteinExistence type="predicted"/>
<comment type="caution">
    <text evidence="2">The sequence shown here is derived from an EMBL/GenBank/DDBJ whole genome shotgun (WGS) entry which is preliminary data.</text>
</comment>
<feature type="region of interest" description="Disordered" evidence="1">
    <location>
        <begin position="38"/>
        <end position="62"/>
    </location>
</feature>
<evidence type="ECO:0000256" key="1">
    <source>
        <dbReference type="SAM" id="MobiDB-lite"/>
    </source>
</evidence>
<sequence length="62" mass="6848">MDDVDSELVEFSHAIGFRSGFDQSGSDELEEDFVIDDVESEASVNTTDRVDEDPRPAGLHDC</sequence>
<feature type="compositionally biased region" description="Basic and acidic residues" evidence="1">
    <location>
        <begin position="48"/>
        <end position="62"/>
    </location>
</feature>
<evidence type="ECO:0000313" key="2">
    <source>
        <dbReference type="EMBL" id="GAA1515217.1"/>
    </source>
</evidence>
<protein>
    <submittedName>
        <fullName evidence="2">Uncharacterized protein</fullName>
    </submittedName>
</protein>
<name>A0ABN2ACE8_9MICO</name>
<dbReference type="EMBL" id="BAAALX010000009">
    <property type="protein sequence ID" value="GAA1515217.1"/>
    <property type="molecule type" value="Genomic_DNA"/>
</dbReference>
<organism evidence="2 3">
    <name type="scientific">Brevibacterium permense</name>
    <dbReference type="NCBI Taxonomy" id="234834"/>
    <lineage>
        <taxon>Bacteria</taxon>
        <taxon>Bacillati</taxon>
        <taxon>Actinomycetota</taxon>
        <taxon>Actinomycetes</taxon>
        <taxon>Micrococcales</taxon>
        <taxon>Brevibacteriaceae</taxon>
        <taxon>Brevibacterium</taxon>
    </lineage>
</organism>
<keyword evidence="3" id="KW-1185">Reference proteome</keyword>
<reference evidence="2 3" key="1">
    <citation type="journal article" date="2019" name="Int. J. Syst. Evol. Microbiol.">
        <title>The Global Catalogue of Microorganisms (GCM) 10K type strain sequencing project: providing services to taxonomists for standard genome sequencing and annotation.</title>
        <authorList>
            <consortium name="The Broad Institute Genomics Platform"/>
            <consortium name="The Broad Institute Genome Sequencing Center for Infectious Disease"/>
            <person name="Wu L."/>
            <person name="Ma J."/>
        </authorList>
    </citation>
    <scope>NUCLEOTIDE SEQUENCE [LARGE SCALE GENOMIC DNA]</scope>
    <source>
        <strain evidence="2 3">JCM 13318</strain>
    </source>
</reference>
<evidence type="ECO:0000313" key="3">
    <source>
        <dbReference type="Proteomes" id="UP001500177"/>
    </source>
</evidence>
<gene>
    <name evidence="2" type="ORF">GCM10009690_17810</name>
</gene>
<dbReference type="Proteomes" id="UP001500177">
    <property type="component" value="Unassembled WGS sequence"/>
</dbReference>
<accession>A0ABN2ACE8</accession>